<evidence type="ECO:0000313" key="3">
    <source>
        <dbReference type="EMBL" id="MCC2127826.1"/>
    </source>
</evidence>
<dbReference type="Gene3D" id="2.60.40.680">
    <property type="match status" value="2"/>
</dbReference>
<dbReference type="Proteomes" id="UP001198220">
    <property type="component" value="Unassembled WGS sequence"/>
</dbReference>
<dbReference type="Pfam" id="PF00963">
    <property type="entry name" value="Cohesin"/>
    <property type="match status" value="1"/>
</dbReference>
<dbReference type="AlphaFoldDB" id="A0AAE3AD78"/>
<dbReference type="GO" id="GO:0000272">
    <property type="term" value="P:polysaccharide catabolic process"/>
    <property type="evidence" value="ECO:0007669"/>
    <property type="project" value="InterPro"/>
</dbReference>
<dbReference type="SUPFAM" id="SSF63446">
    <property type="entry name" value="Type I dockerin domain"/>
    <property type="match status" value="1"/>
</dbReference>
<evidence type="ECO:0000256" key="1">
    <source>
        <dbReference type="SAM" id="SignalP"/>
    </source>
</evidence>
<feature type="domain" description="Cohesin" evidence="2">
    <location>
        <begin position="32"/>
        <end position="137"/>
    </location>
</feature>
<dbReference type="EMBL" id="JAJEPS010000034">
    <property type="protein sequence ID" value="MCC2127826.1"/>
    <property type="molecule type" value="Genomic_DNA"/>
</dbReference>
<gene>
    <name evidence="3" type="ORF">LKD36_16940</name>
</gene>
<organism evidence="3 4">
    <name type="scientific">Hominiventricola filiformis</name>
    <dbReference type="NCBI Taxonomy" id="2885352"/>
    <lineage>
        <taxon>Bacteria</taxon>
        <taxon>Bacillati</taxon>
        <taxon>Bacillota</taxon>
        <taxon>Clostridia</taxon>
        <taxon>Lachnospirales</taxon>
        <taxon>Lachnospiraceae</taxon>
        <taxon>Hominiventricola</taxon>
    </lineage>
</organism>
<dbReference type="RefSeq" id="WP_118771493.1">
    <property type="nucleotide sequence ID" value="NZ_JAJEPS010000034.1"/>
</dbReference>
<dbReference type="SUPFAM" id="SSF49384">
    <property type="entry name" value="Carbohydrate-binding domain"/>
    <property type="match status" value="2"/>
</dbReference>
<dbReference type="InterPro" id="IPR008965">
    <property type="entry name" value="CBM2/CBM3_carb-bd_dom_sf"/>
</dbReference>
<feature type="signal peptide" evidence="1">
    <location>
        <begin position="1"/>
        <end position="26"/>
    </location>
</feature>
<keyword evidence="1" id="KW-0732">Signal</keyword>
<keyword evidence="4" id="KW-1185">Reference proteome</keyword>
<name>A0AAE3AD78_9FIRM</name>
<dbReference type="CDD" id="cd08547">
    <property type="entry name" value="Type_II_cohesin"/>
    <property type="match status" value="1"/>
</dbReference>
<dbReference type="GO" id="GO:0030246">
    <property type="term" value="F:carbohydrate binding"/>
    <property type="evidence" value="ECO:0007669"/>
    <property type="project" value="InterPro"/>
</dbReference>
<feature type="chain" id="PRO_5041985493" description="Cohesin domain-containing protein" evidence="1">
    <location>
        <begin position="27"/>
        <end position="684"/>
    </location>
</feature>
<evidence type="ECO:0000259" key="2">
    <source>
        <dbReference type="Pfam" id="PF00963"/>
    </source>
</evidence>
<accession>A0AAE3AD78</accession>
<sequence>MRQIKKAISFILCFCMMFGFTLEAFAGSVKPSVDKTSVAAGESVTVTLTLDEDIANCTSFEYWLYYNSDKFTMTGSENGNSCNGMKISSPMTGADGAYYVVSFVDTSSEGVTIKAGTIYNLTFTAKDDISSSDDVSFKVKRESVMDTTWVEVDADKVTAGDPVSVTVTPAPATASYKVDLEGTQTVQMGETAPVTVKIASDNATTYNAVDVTLKYDKEKLALDTTSLGEGYTITNDASNGIVRVTGYGEEKQLGNAFTLNFKAQQVGTAEVAFTSAKVDKADHAISDDAPEATKVTDKVTVTVGGYTVTLSNDFDGAGTATPDADYTFTAKNTHYDYDVIAKIGDTQLTVTDNGDGSYTISKEQINGNITVTATKTAKQYDVTVTGNGAADVTAPAKATYGTDYTYTLTQDSNYAYTVKITAGGTEITSELQEGTANQYKIAGDKITGPVEINVAKEQTAGTITFEGEGAGDVVGGTSQNAPLHQDFTFTITKAADFVYAVTAVKGENTVNVNDNGDGTYTIAAADIDGANIMVNVAKNPNKTAEVYQYVKLNGKVMYLVVANDSSLTEGKVLTYDGSAMYWSEKYDGYCCLVISDKAEQEMKEEAVKHLGSVEGTKIEIDYSGDVNKTGQIDINDAQLVYDMYKPVYDDFDILSVERFLRADMNGSKNLTVEDAVAVVSEILK</sequence>
<evidence type="ECO:0000313" key="4">
    <source>
        <dbReference type="Proteomes" id="UP001198220"/>
    </source>
</evidence>
<reference evidence="3 4" key="1">
    <citation type="submission" date="2021-10" db="EMBL/GenBank/DDBJ databases">
        <title>Anaerobic single-cell dispensing facilitates the cultivation of human gut bacteria.</title>
        <authorList>
            <person name="Afrizal A."/>
        </authorList>
    </citation>
    <scope>NUCLEOTIDE SEQUENCE [LARGE SCALE GENOMIC DNA]</scope>
    <source>
        <strain evidence="3 4">CLA-AA-H276</strain>
    </source>
</reference>
<comment type="caution">
    <text evidence="3">The sequence shown here is derived from an EMBL/GenBank/DDBJ whole genome shotgun (WGS) entry which is preliminary data.</text>
</comment>
<proteinExistence type="predicted"/>
<dbReference type="Gene3D" id="1.10.1330.10">
    <property type="entry name" value="Dockerin domain"/>
    <property type="match status" value="1"/>
</dbReference>
<dbReference type="InterPro" id="IPR002102">
    <property type="entry name" value="Cohesin_dom"/>
</dbReference>
<dbReference type="InterPro" id="IPR036439">
    <property type="entry name" value="Dockerin_dom_sf"/>
</dbReference>
<protein>
    <recommendedName>
        <fullName evidence="2">Cohesin domain-containing protein</fullName>
    </recommendedName>
</protein>